<proteinExistence type="predicted"/>
<dbReference type="EMBL" id="JAKOGI010000392">
    <property type="protein sequence ID" value="KAJ8435706.1"/>
    <property type="molecule type" value="Genomic_DNA"/>
</dbReference>
<accession>A0A9Q1QBU8</accession>
<comment type="caution">
    <text evidence="2">The sequence shown here is derived from an EMBL/GenBank/DDBJ whole genome shotgun (WGS) entry which is preliminary data.</text>
</comment>
<feature type="region of interest" description="Disordered" evidence="1">
    <location>
        <begin position="455"/>
        <end position="495"/>
    </location>
</feature>
<reference evidence="2" key="1">
    <citation type="submission" date="2022-04" db="EMBL/GenBank/DDBJ databases">
        <title>Carnegiea gigantea Genome sequencing and assembly v2.</title>
        <authorList>
            <person name="Copetti D."/>
            <person name="Sanderson M.J."/>
            <person name="Burquez A."/>
            <person name="Wojciechowski M.F."/>
        </authorList>
    </citation>
    <scope>NUCLEOTIDE SEQUENCE</scope>
    <source>
        <strain evidence="2">SGP5-SGP5p</strain>
        <tissue evidence="2">Aerial part</tissue>
    </source>
</reference>
<protein>
    <submittedName>
        <fullName evidence="2">Uncharacterized protein</fullName>
    </submittedName>
</protein>
<sequence length="522" mass="57017">MTYCDGIMQVHNEEKCRKMTGAGSSHSGGAQPGSVMDEEWGMSPGSEYAPSETGHSTENTVSMVNKSCEAVGGSSSEGDDAEEVHADSAEGSGKGKSRKRRREPTVEGRRWRQKAAGDGFMFDKKGSGLRGVVPRELTATPVKAWVPQRKAFRLAGRLIPFSVYNVTLFISLPVTGKIVEFGEDDLSTTKLARMKYMEDVHGMDEYAWAKAVWHVLIEAIEEMQWKLEGPVFDVRFDKHITRFAQHDKCRFPQLASRDSVDHGGRYNAFQLVEGIKESKEEMLVPTVRAFMKTDGFRDYILDGELEARLKMYAAPSEAQDIGHQPGGDVGEDVQSDNGLESLARAVTNLGEATTHELSAVKGGEEDATCQTTADILGLYTCRDGWGGAPLGESVQRVTTPEEDAQITGEAERTSPDADDVGCEDDGGEKSSNIVARMRRKPRCRKLAAVYGSPFTDQTRLPSARKSKKERNEGMTGADEACAVDDPGERSVHSSTLDVHPLLVEGSGIGPSVEELNKLKLMK</sequence>
<dbReference type="OrthoDB" id="723791at2759"/>
<dbReference type="AlphaFoldDB" id="A0A9Q1QBU8"/>
<feature type="region of interest" description="Disordered" evidence="1">
    <location>
        <begin position="391"/>
        <end position="429"/>
    </location>
</feature>
<feature type="compositionally biased region" description="Acidic residues" evidence="1">
    <location>
        <begin position="416"/>
        <end position="426"/>
    </location>
</feature>
<evidence type="ECO:0000313" key="2">
    <source>
        <dbReference type="EMBL" id="KAJ8435706.1"/>
    </source>
</evidence>
<keyword evidence="3" id="KW-1185">Reference proteome</keyword>
<organism evidence="2 3">
    <name type="scientific">Carnegiea gigantea</name>
    <dbReference type="NCBI Taxonomy" id="171969"/>
    <lineage>
        <taxon>Eukaryota</taxon>
        <taxon>Viridiplantae</taxon>
        <taxon>Streptophyta</taxon>
        <taxon>Embryophyta</taxon>
        <taxon>Tracheophyta</taxon>
        <taxon>Spermatophyta</taxon>
        <taxon>Magnoliopsida</taxon>
        <taxon>eudicotyledons</taxon>
        <taxon>Gunneridae</taxon>
        <taxon>Pentapetalae</taxon>
        <taxon>Caryophyllales</taxon>
        <taxon>Cactineae</taxon>
        <taxon>Cactaceae</taxon>
        <taxon>Cactoideae</taxon>
        <taxon>Echinocereeae</taxon>
        <taxon>Carnegiea</taxon>
    </lineage>
</organism>
<feature type="region of interest" description="Disordered" evidence="1">
    <location>
        <begin position="18"/>
        <end position="113"/>
    </location>
</feature>
<evidence type="ECO:0000313" key="3">
    <source>
        <dbReference type="Proteomes" id="UP001153076"/>
    </source>
</evidence>
<gene>
    <name evidence="2" type="ORF">Cgig2_002663</name>
</gene>
<dbReference type="Proteomes" id="UP001153076">
    <property type="component" value="Unassembled WGS sequence"/>
</dbReference>
<evidence type="ECO:0000256" key="1">
    <source>
        <dbReference type="SAM" id="MobiDB-lite"/>
    </source>
</evidence>
<feature type="compositionally biased region" description="Polar residues" evidence="1">
    <location>
        <begin position="53"/>
        <end position="65"/>
    </location>
</feature>
<name>A0A9Q1QBU8_9CARY</name>